<dbReference type="EMBL" id="KQ085934">
    <property type="protein sequence ID" value="KLO15132.1"/>
    <property type="molecule type" value="Genomic_DNA"/>
</dbReference>
<organism evidence="1 2">
    <name type="scientific">Schizopora paradoxa</name>
    <dbReference type="NCBI Taxonomy" id="27342"/>
    <lineage>
        <taxon>Eukaryota</taxon>
        <taxon>Fungi</taxon>
        <taxon>Dikarya</taxon>
        <taxon>Basidiomycota</taxon>
        <taxon>Agaricomycotina</taxon>
        <taxon>Agaricomycetes</taxon>
        <taxon>Hymenochaetales</taxon>
        <taxon>Schizoporaceae</taxon>
        <taxon>Schizopora</taxon>
    </lineage>
</organism>
<name>A0A0H2RU74_9AGAM</name>
<sequence length="151" mass="16624">MKLCNDHRYMLVNYDENELGTTAPELWELKFGPGYDLLSKTADGSITALRAPGKVRGNASYQWGEASFAGPAHDVIVCEVDGVITFFRFDRHQGPSSLKLIDPGMTPPDFGEFYHPIFTWGDTVQHPLMVATDLDGAGNLCIWSDAEPSDA</sequence>
<dbReference type="Proteomes" id="UP000053477">
    <property type="component" value="Unassembled WGS sequence"/>
</dbReference>
<reference evidence="1 2" key="1">
    <citation type="submission" date="2015-04" db="EMBL/GenBank/DDBJ databases">
        <title>Complete genome sequence of Schizopora paradoxa KUC8140, a cosmopolitan wood degrader in East Asia.</title>
        <authorList>
            <consortium name="DOE Joint Genome Institute"/>
            <person name="Min B."/>
            <person name="Park H."/>
            <person name="Jang Y."/>
            <person name="Kim J.-J."/>
            <person name="Kim K.H."/>
            <person name="Pangilinan J."/>
            <person name="Lipzen A."/>
            <person name="Riley R."/>
            <person name="Grigoriev I.V."/>
            <person name="Spatafora J.W."/>
            <person name="Choi I.-G."/>
        </authorList>
    </citation>
    <scope>NUCLEOTIDE SEQUENCE [LARGE SCALE GENOMIC DNA]</scope>
    <source>
        <strain evidence="1 2">KUC8140</strain>
    </source>
</reference>
<dbReference type="InParanoid" id="A0A0H2RU74"/>
<dbReference type="AlphaFoldDB" id="A0A0H2RU74"/>
<evidence type="ECO:0000313" key="1">
    <source>
        <dbReference type="EMBL" id="KLO15132.1"/>
    </source>
</evidence>
<evidence type="ECO:0000313" key="2">
    <source>
        <dbReference type="Proteomes" id="UP000053477"/>
    </source>
</evidence>
<protein>
    <submittedName>
        <fullName evidence="1">Uncharacterized protein</fullName>
    </submittedName>
</protein>
<keyword evidence="2" id="KW-1185">Reference proteome</keyword>
<proteinExistence type="predicted"/>
<gene>
    <name evidence="1" type="ORF">SCHPADRAFT_281798</name>
</gene>
<accession>A0A0H2RU74</accession>